<protein>
    <recommendedName>
        <fullName evidence="6">Nuclear receptor interaction protein</fullName>
    </recommendedName>
</protein>
<dbReference type="SUPFAM" id="SSF50978">
    <property type="entry name" value="WD40 repeat-like"/>
    <property type="match status" value="1"/>
</dbReference>
<feature type="compositionally biased region" description="Polar residues" evidence="3">
    <location>
        <begin position="303"/>
        <end position="313"/>
    </location>
</feature>
<dbReference type="Pfam" id="PF00400">
    <property type="entry name" value="WD40"/>
    <property type="match status" value="2"/>
</dbReference>
<dbReference type="InterPro" id="IPR001680">
    <property type="entry name" value="WD40_rpt"/>
</dbReference>
<dbReference type="GO" id="GO:0005737">
    <property type="term" value="C:cytoplasm"/>
    <property type="evidence" value="ECO:0007669"/>
    <property type="project" value="TreeGrafter"/>
</dbReference>
<feature type="region of interest" description="Disordered" evidence="3">
    <location>
        <begin position="512"/>
        <end position="531"/>
    </location>
</feature>
<feature type="compositionally biased region" description="Polar residues" evidence="3">
    <location>
        <begin position="775"/>
        <end position="799"/>
    </location>
</feature>
<feature type="compositionally biased region" description="Low complexity" evidence="3">
    <location>
        <begin position="1021"/>
        <end position="1030"/>
    </location>
</feature>
<dbReference type="InterPro" id="IPR036322">
    <property type="entry name" value="WD40_repeat_dom_sf"/>
</dbReference>
<feature type="compositionally biased region" description="Polar residues" evidence="3">
    <location>
        <begin position="385"/>
        <end position="396"/>
    </location>
</feature>
<feature type="region of interest" description="Disordered" evidence="3">
    <location>
        <begin position="775"/>
        <end position="826"/>
    </location>
</feature>
<name>A0AAE0TDL2_9BIVA</name>
<sequence>MFHAVQSRPFGLLEKAKLYNAARGNVDFIQKLKLEKKLEVHNGCVNTICWNDQGHYILSGSDDQHLVVTNPFSGKNIFSIRSGHRANIFSAKFLPSSQDRKIVSCSGDGKIVYTDVDRDDTYGHFRFDCHFGTTYEVVVVPSEAHTFLSCGEDGTVRWFDLRAKTTCAKDRCKEDVLIDCKRAVTSLAVNPMLPWQLAIGCSDSSVRIYDRRMLGTHATGNYSGKGTTGLICRFVPPNLEDRSYRITSLNYNPSGEEILVSYSTEYIYLFGTKDNRKKELKRSALDMQGAPEGQPKADEPSCESEQPSTSGETNRLPLPIKRLRLRGDWSDTGPNARPERERQGEATQEEAGGRRSPRDAIMQRMSDMLTRWLDGNLHHGENPENPAQSAANTNPLGSERQDAGTTASGSTSGTVTRDEASASVTRLEISTECVSGLVVTTDSEPVVDECVSGLVVTTGSEPVVDECVSGLVVTTDSETVVDECVSGLVVTTDCEPVVDECVSGLVVTTDCEPSVESDSRSSENQPRTMDVTESDMVLKESGSGNFMTPDTSLVCQSAEIPSSSKADSQPSAQTLCDDPSKDETFDDVMECSMIQTENQSDDIKSVAEIRLTNQENDVKETSATDSGFDSCDTSSGSHNCDSPKIVTHLSAKTNVIAVEESCNKPILCEDGVIEKKKKTDEHVELGIESAESSSVMNMSTTGSSSSSEVSSAFSVERDSILQQSVQAAVQSWDSDRVEPIISLHYSSEGTTNGTITLGFARFENLEAGILERSAENASMNMDPSQIQESPGTSADLSRSSVRRLTKMTSSAAITPEGSVQMGDTSNASAMLDDTQNVQSSSRLLKNVSQDDTMETVQSESAMEPVGFLHEIETKEKELKNPRSTHEEMETNDDNSTACTNGLAKKHSEASLSSYVGMPSDDISSCSNITNSHASNYMHDTNIHGSGASSTGMEKQTTQHEKMVVEGRDNNKEVLSGRPDQKTSEQEGPTQDSPEVPLPSGSGRQRRIGHSGPPTGDFQLPSLENDNSSTSSEEEEEAEIETSGRSATRPRGQIDQHTAALRLQAFTRKRQEEREKEEIEMMDIFRPTVNKIFRGHRNARTMIKEANFFGNQFVVSGSDCGHIFVWDRDSARVVMLLEADRHVVNCLQPHPFDPILASSGIDYDIKIWAPLMEEPTFDSVIAEEVVRRNEIMLDETRDTITVPAAFMLRVLASLNHIRSGRVVPPSRQNEAENESSSDT</sequence>
<reference evidence="4" key="1">
    <citation type="journal article" date="2021" name="Genome Biol. Evol.">
        <title>A High-Quality Reference Genome for a Parasitic Bivalve with Doubly Uniparental Inheritance (Bivalvia: Unionida).</title>
        <authorList>
            <person name="Smith C.H."/>
        </authorList>
    </citation>
    <scope>NUCLEOTIDE SEQUENCE</scope>
    <source>
        <strain evidence="4">CHS0354</strain>
    </source>
</reference>
<comment type="caution">
    <text evidence="4">The sequence shown here is derived from an EMBL/GenBank/DDBJ whole genome shotgun (WGS) entry which is preliminary data.</text>
</comment>
<dbReference type="GO" id="GO:0045944">
    <property type="term" value="P:positive regulation of transcription by RNA polymerase II"/>
    <property type="evidence" value="ECO:0007669"/>
    <property type="project" value="TreeGrafter"/>
</dbReference>
<evidence type="ECO:0008006" key="6">
    <source>
        <dbReference type="Google" id="ProtNLM"/>
    </source>
</evidence>
<feature type="region of interest" description="Disordered" evidence="3">
    <location>
        <begin position="557"/>
        <end position="580"/>
    </location>
</feature>
<dbReference type="Proteomes" id="UP001195483">
    <property type="component" value="Unassembled WGS sequence"/>
</dbReference>
<dbReference type="SMART" id="SM00320">
    <property type="entry name" value="WD40"/>
    <property type="match status" value="7"/>
</dbReference>
<feature type="compositionally biased region" description="Low complexity" evidence="3">
    <location>
        <begin position="403"/>
        <end position="414"/>
    </location>
</feature>
<evidence type="ECO:0000256" key="2">
    <source>
        <dbReference type="ARBA" id="ARBA00022737"/>
    </source>
</evidence>
<evidence type="ECO:0000256" key="3">
    <source>
        <dbReference type="SAM" id="MobiDB-lite"/>
    </source>
</evidence>
<keyword evidence="5" id="KW-1185">Reference proteome</keyword>
<dbReference type="InterPro" id="IPR015943">
    <property type="entry name" value="WD40/YVTN_repeat-like_dom_sf"/>
</dbReference>
<dbReference type="PANTHER" id="PTHR15574:SF39">
    <property type="entry name" value="DDB1- AND CUL4-ASSOCIATED FACTOR 6"/>
    <property type="match status" value="1"/>
</dbReference>
<keyword evidence="1" id="KW-0853">WD repeat</keyword>
<proteinExistence type="predicted"/>
<organism evidence="4 5">
    <name type="scientific">Potamilus streckersoni</name>
    <dbReference type="NCBI Taxonomy" id="2493646"/>
    <lineage>
        <taxon>Eukaryota</taxon>
        <taxon>Metazoa</taxon>
        <taxon>Spiralia</taxon>
        <taxon>Lophotrochozoa</taxon>
        <taxon>Mollusca</taxon>
        <taxon>Bivalvia</taxon>
        <taxon>Autobranchia</taxon>
        <taxon>Heteroconchia</taxon>
        <taxon>Palaeoheterodonta</taxon>
        <taxon>Unionida</taxon>
        <taxon>Unionoidea</taxon>
        <taxon>Unionidae</taxon>
        <taxon>Ambleminae</taxon>
        <taxon>Lampsilini</taxon>
        <taxon>Potamilus</taxon>
    </lineage>
</organism>
<dbReference type="EMBL" id="JAEAOA010002070">
    <property type="protein sequence ID" value="KAK3608450.1"/>
    <property type="molecule type" value="Genomic_DNA"/>
</dbReference>
<gene>
    <name evidence="4" type="ORF">CHS0354_035454</name>
</gene>
<feature type="compositionally biased region" description="Polar residues" evidence="3">
    <location>
        <begin position="557"/>
        <end position="574"/>
    </location>
</feature>
<dbReference type="GO" id="GO:0080008">
    <property type="term" value="C:Cul4-RING E3 ubiquitin ligase complex"/>
    <property type="evidence" value="ECO:0007669"/>
    <property type="project" value="TreeGrafter"/>
</dbReference>
<feature type="region of interest" description="Disordered" evidence="3">
    <location>
        <begin position="877"/>
        <end position="901"/>
    </location>
</feature>
<feature type="compositionally biased region" description="Basic and acidic residues" evidence="3">
    <location>
        <begin position="956"/>
        <end position="971"/>
    </location>
</feature>
<dbReference type="InterPro" id="IPR045151">
    <property type="entry name" value="DCAF8"/>
</dbReference>
<feature type="compositionally biased region" description="Basic and acidic residues" evidence="3">
    <location>
        <begin position="877"/>
        <end position="888"/>
    </location>
</feature>
<evidence type="ECO:0000313" key="4">
    <source>
        <dbReference type="EMBL" id="KAK3608450.1"/>
    </source>
</evidence>
<evidence type="ECO:0000256" key="1">
    <source>
        <dbReference type="ARBA" id="ARBA00022574"/>
    </source>
</evidence>
<feature type="compositionally biased region" description="Polar residues" evidence="3">
    <location>
        <begin position="936"/>
        <end position="955"/>
    </location>
</feature>
<evidence type="ECO:0000313" key="5">
    <source>
        <dbReference type="Proteomes" id="UP001195483"/>
    </source>
</evidence>
<feature type="region of interest" description="Disordered" evidence="3">
    <location>
        <begin position="287"/>
        <end position="359"/>
    </location>
</feature>
<dbReference type="AlphaFoldDB" id="A0AAE0TDL2"/>
<accession>A0AAE0TDL2</accession>
<feature type="region of interest" description="Disordered" evidence="3">
    <location>
        <begin position="374"/>
        <end position="425"/>
    </location>
</feature>
<feature type="region of interest" description="Disordered" evidence="3">
    <location>
        <begin position="936"/>
        <end position="1054"/>
    </location>
</feature>
<keyword evidence="2" id="KW-0677">Repeat</keyword>
<dbReference type="PANTHER" id="PTHR15574">
    <property type="entry name" value="WD REPEAT DOMAIN-CONTAINING FAMILY"/>
    <property type="match status" value="1"/>
</dbReference>
<reference evidence="4" key="3">
    <citation type="submission" date="2023-05" db="EMBL/GenBank/DDBJ databases">
        <authorList>
            <person name="Smith C.H."/>
        </authorList>
    </citation>
    <scope>NUCLEOTIDE SEQUENCE</scope>
    <source>
        <strain evidence="4">CHS0354</strain>
        <tissue evidence="4">Mantle</tissue>
    </source>
</reference>
<dbReference type="Gene3D" id="2.130.10.10">
    <property type="entry name" value="YVTN repeat-like/Quinoprotein amine dehydrogenase"/>
    <property type="match status" value="2"/>
</dbReference>
<reference evidence="4" key="2">
    <citation type="journal article" date="2021" name="Genome Biol. Evol.">
        <title>Developing a high-quality reference genome for a parasitic bivalve with doubly uniparental inheritance (Bivalvia: Unionida).</title>
        <authorList>
            <person name="Smith C.H."/>
        </authorList>
    </citation>
    <scope>NUCLEOTIDE SEQUENCE</scope>
    <source>
        <strain evidence="4">CHS0354</strain>
        <tissue evidence="4">Mantle</tissue>
    </source>
</reference>